<dbReference type="RefSeq" id="WP_353649101.1">
    <property type="nucleotide sequence ID" value="NZ_CP159218.1"/>
</dbReference>
<dbReference type="AlphaFoldDB" id="A0AAU8DNW6"/>
<protein>
    <submittedName>
        <fullName evidence="1">Uncharacterized protein</fullName>
    </submittedName>
</protein>
<reference evidence="1" key="1">
    <citation type="submission" date="2024-05" db="EMBL/GenBank/DDBJ databases">
        <authorList>
            <person name="Cai S.Y."/>
            <person name="Jin L.M."/>
            <person name="Li H.R."/>
        </authorList>
    </citation>
    <scope>NUCLEOTIDE SEQUENCE</scope>
    <source>
        <strain evidence="1">A5-74</strain>
    </source>
</reference>
<organism evidence="1">
    <name type="scientific">Nakamurella sp. A5-74</name>
    <dbReference type="NCBI Taxonomy" id="3158264"/>
    <lineage>
        <taxon>Bacteria</taxon>
        <taxon>Bacillati</taxon>
        <taxon>Actinomycetota</taxon>
        <taxon>Actinomycetes</taxon>
        <taxon>Nakamurellales</taxon>
        <taxon>Nakamurellaceae</taxon>
        <taxon>Nakamurella</taxon>
    </lineage>
</organism>
<gene>
    <name evidence="1" type="ORF">ABLG96_20200</name>
</gene>
<evidence type="ECO:0000313" key="1">
    <source>
        <dbReference type="EMBL" id="XCG63486.1"/>
    </source>
</evidence>
<name>A0AAU8DNW6_9ACTN</name>
<sequence length="174" mass="18121">MAERGGRADHAVPEVHSEPAAELKVVAVAAPLSKDAREQLAQRMGPSFLVLDIRAAPRSADLVIAPVVSPQTIGALKQQFPQARVVVAEITDPSWGVQLPGPVGRAVDAGADGYLVADSLQDVAAYAASEDRPVLAAPAFGQLDVRRESLDEMVTELLALRQAELGPGTGADTA</sequence>
<dbReference type="EMBL" id="CP159218">
    <property type="protein sequence ID" value="XCG63486.1"/>
    <property type="molecule type" value="Genomic_DNA"/>
</dbReference>
<proteinExistence type="predicted"/>
<accession>A0AAU8DNW6</accession>